<comment type="caution">
    <text evidence="2">The sequence shown here is derived from an EMBL/GenBank/DDBJ whole genome shotgun (WGS) entry which is preliminary data.</text>
</comment>
<name>A0A5M8PXH2_9LECA</name>
<protein>
    <submittedName>
        <fullName evidence="2">Uncharacterized protein</fullName>
    </submittedName>
</protein>
<evidence type="ECO:0000313" key="3">
    <source>
        <dbReference type="Proteomes" id="UP000324767"/>
    </source>
</evidence>
<proteinExistence type="predicted"/>
<organism evidence="2 3">
    <name type="scientific">Lasallia pustulata</name>
    <dbReference type="NCBI Taxonomy" id="136370"/>
    <lineage>
        <taxon>Eukaryota</taxon>
        <taxon>Fungi</taxon>
        <taxon>Dikarya</taxon>
        <taxon>Ascomycota</taxon>
        <taxon>Pezizomycotina</taxon>
        <taxon>Lecanoromycetes</taxon>
        <taxon>OSLEUM clade</taxon>
        <taxon>Umbilicariomycetidae</taxon>
        <taxon>Umbilicariales</taxon>
        <taxon>Umbilicariaceae</taxon>
        <taxon>Lasallia</taxon>
    </lineage>
</organism>
<accession>A0A5M8PXH2</accession>
<sequence>MATLILCISIYYTSGRVNYDSLDAGQHQQVFIHPSSVNLVNLLQAEVTGEHSSGTSIGKEIGSRLESELGEEAGWNAKTLVEGELVQTEQDTSVELESGKSKAGKKGGKMLITEI</sequence>
<dbReference type="AlphaFoldDB" id="A0A5M8PXH2"/>
<gene>
    <name evidence="2" type="ORF">FRX48_01160</name>
</gene>
<evidence type="ECO:0000256" key="1">
    <source>
        <dbReference type="SAM" id="MobiDB-lite"/>
    </source>
</evidence>
<feature type="region of interest" description="Disordered" evidence="1">
    <location>
        <begin position="89"/>
        <end position="108"/>
    </location>
</feature>
<dbReference type="EMBL" id="VXIT01000002">
    <property type="protein sequence ID" value="KAA6414411.1"/>
    <property type="molecule type" value="Genomic_DNA"/>
</dbReference>
<reference evidence="2 3" key="1">
    <citation type="submission" date="2019-09" db="EMBL/GenBank/DDBJ databases">
        <title>The hologenome of the rock-dwelling lichen Lasallia pustulata.</title>
        <authorList>
            <person name="Greshake Tzovaras B."/>
            <person name="Segers F."/>
            <person name="Bicker A."/>
            <person name="Dal Grande F."/>
            <person name="Otte J."/>
            <person name="Hankeln T."/>
            <person name="Schmitt I."/>
            <person name="Ebersberger I."/>
        </authorList>
    </citation>
    <scope>NUCLEOTIDE SEQUENCE [LARGE SCALE GENOMIC DNA]</scope>
    <source>
        <strain evidence="2">A1-1</strain>
    </source>
</reference>
<evidence type="ECO:0000313" key="2">
    <source>
        <dbReference type="EMBL" id="KAA6414411.1"/>
    </source>
</evidence>
<dbReference type="Proteomes" id="UP000324767">
    <property type="component" value="Unassembled WGS sequence"/>
</dbReference>